<gene>
    <name evidence="2" type="ORF">HDK90DRAFT_464526</name>
</gene>
<sequence length="274" mass="30814">MNLTVLAHEETGMEWCKDTGRILCNVPEKDDDESVWMIRNSRPGNNTFNTIYYNTPDEKERAPKDPLKGKTLVPYLRSLKLKFDRPVDVILSNAKIKNVWAKIFKQEPEDLTRLAQSKSAAPADTKSAPGQSSTKPSNTGAQPSNTGAQPSTTASTTASTANDDGVVTPREPLYLAYINKHCGNVHSRFYQRISDAFQEKFGRVMSTDLTRMLCREMMAGKRDNYQNTLVFLRWNGGKLPDYPTLVEKAALQKEREKQGYGSWAWVLDRGQASD</sequence>
<dbReference type="EMBL" id="JBBWRZ010000004">
    <property type="protein sequence ID" value="KAK8237672.1"/>
    <property type="molecule type" value="Genomic_DNA"/>
</dbReference>
<evidence type="ECO:0000313" key="3">
    <source>
        <dbReference type="Proteomes" id="UP001492380"/>
    </source>
</evidence>
<feature type="compositionally biased region" description="Low complexity" evidence="1">
    <location>
        <begin position="151"/>
        <end position="161"/>
    </location>
</feature>
<comment type="caution">
    <text evidence="2">The sequence shown here is derived from an EMBL/GenBank/DDBJ whole genome shotgun (WGS) entry which is preliminary data.</text>
</comment>
<reference evidence="2 3" key="1">
    <citation type="submission" date="2024-04" db="EMBL/GenBank/DDBJ databases">
        <title>Phyllosticta paracitricarpa is synonymous to the EU quarantine fungus P. citricarpa based on phylogenomic analyses.</title>
        <authorList>
            <consortium name="Lawrence Berkeley National Laboratory"/>
            <person name="Van Ingen-Buijs V.A."/>
            <person name="Van Westerhoven A.C."/>
            <person name="Haridas S."/>
            <person name="Skiadas P."/>
            <person name="Martin F."/>
            <person name="Groenewald J.Z."/>
            <person name="Crous P.W."/>
            <person name="Seidl M.F."/>
        </authorList>
    </citation>
    <scope>NUCLEOTIDE SEQUENCE [LARGE SCALE GENOMIC DNA]</scope>
    <source>
        <strain evidence="2 3">CBS 123374</strain>
    </source>
</reference>
<proteinExistence type="predicted"/>
<evidence type="ECO:0000313" key="2">
    <source>
        <dbReference type="EMBL" id="KAK8237672.1"/>
    </source>
</evidence>
<evidence type="ECO:0000256" key="1">
    <source>
        <dbReference type="SAM" id="MobiDB-lite"/>
    </source>
</evidence>
<keyword evidence="3" id="KW-1185">Reference proteome</keyword>
<feature type="compositionally biased region" description="Polar residues" evidence="1">
    <location>
        <begin position="128"/>
        <end position="150"/>
    </location>
</feature>
<organism evidence="2 3">
    <name type="scientific">Phyllosticta capitalensis</name>
    <dbReference type="NCBI Taxonomy" id="121624"/>
    <lineage>
        <taxon>Eukaryota</taxon>
        <taxon>Fungi</taxon>
        <taxon>Dikarya</taxon>
        <taxon>Ascomycota</taxon>
        <taxon>Pezizomycotina</taxon>
        <taxon>Dothideomycetes</taxon>
        <taxon>Dothideomycetes incertae sedis</taxon>
        <taxon>Botryosphaeriales</taxon>
        <taxon>Phyllostictaceae</taxon>
        <taxon>Phyllosticta</taxon>
    </lineage>
</organism>
<name>A0ABR1YSL4_9PEZI</name>
<dbReference type="Proteomes" id="UP001492380">
    <property type="component" value="Unassembled WGS sequence"/>
</dbReference>
<protein>
    <submittedName>
        <fullName evidence="2">Uncharacterized protein</fullName>
    </submittedName>
</protein>
<feature type="region of interest" description="Disordered" evidence="1">
    <location>
        <begin position="114"/>
        <end position="165"/>
    </location>
</feature>
<accession>A0ABR1YSL4</accession>